<reference evidence="1" key="1">
    <citation type="submission" date="2020-07" db="EMBL/GenBank/DDBJ databases">
        <title>Multicomponent nature underlies the extraordinary mechanical properties of spider dragline silk.</title>
        <authorList>
            <person name="Kono N."/>
            <person name="Nakamura H."/>
            <person name="Mori M."/>
            <person name="Yoshida Y."/>
            <person name="Ohtoshi R."/>
            <person name="Malay A.D."/>
            <person name="Moran D.A.P."/>
            <person name="Tomita M."/>
            <person name="Numata K."/>
            <person name="Arakawa K."/>
        </authorList>
    </citation>
    <scope>NUCLEOTIDE SEQUENCE</scope>
</reference>
<accession>A0A8X6H621</accession>
<protein>
    <submittedName>
        <fullName evidence="1">Uncharacterized protein</fullName>
    </submittedName>
</protein>
<organism evidence="1 2">
    <name type="scientific">Trichonephila clavata</name>
    <name type="common">Joro spider</name>
    <name type="synonym">Nephila clavata</name>
    <dbReference type="NCBI Taxonomy" id="2740835"/>
    <lineage>
        <taxon>Eukaryota</taxon>
        <taxon>Metazoa</taxon>
        <taxon>Ecdysozoa</taxon>
        <taxon>Arthropoda</taxon>
        <taxon>Chelicerata</taxon>
        <taxon>Arachnida</taxon>
        <taxon>Araneae</taxon>
        <taxon>Araneomorphae</taxon>
        <taxon>Entelegynae</taxon>
        <taxon>Araneoidea</taxon>
        <taxon>Nephilidae</taxon>
        <taxon>Trichonephila</taxon>
    </lineage>
</organism>
<dbReference type="Proteomes" id="UP000887116">
    <property type="component" value="Unassembled WGS sequence"/>
</dbReference>
<comment type="caution">
    <text evidence="1">The sequence shown here is derived from an EMBL/GenBank/DDBJ whole genome shotgun (WGS) entry which is preliminary data.</text>
</comment>
<gene>
    <name evidence="1" type="ORF">TNCT_72591</name>
</gene>
<sequence>MNCLKTRFTSQFRHLTQLASEGVGDEKQYQEEMKKKPFYFMQEQRTIHVGPCYFKENIYTLLHFLNDIGK</sequence>
<keyword evidence="2" id="KW-1185">Reference proteome</keyword>
<evidence type="ECO:0000313" key="1">
    <source>
        <dbReference type="EMBL" id="GFR15830.1"/>
    </source>
</evidence>
<dbReference type="AlphaFoldDB" id="A0A8X6H621"/>
<dbReference type="EMBL" id="BMAO01037176">
    <property type="protein sequence ID" value="GFR15830.1"/>
    <property type="molecule type" value="Genomic_DNA"/>
</dbReference>
<proteinExistence type="predicted"/>
<name>A0A8X6H621_TRICU</name>
<evidence type="ECO:0000313" key="2">
    <source>
        <dbReference type="Proteomes" id="UP000887116"/>
    </source>
</evidence>